<feature type="domain" description="Pentraxin (PTX)" evidence="4">
    <location>
        <begin position="1"/>
        <end position="75"/>
    </location>
</feature>
<dbReference type="PROSITE" id="PS51828">
    <property type="entry name" value="PTX_2"/>
    <property type="match status" value="1"/>
</dbReference>
<feature type="transmembrane region" description="Helical" evidence="3">
    <location>
        <begin position="183"/>
        <end position="202"/>
    </location>
</feature>
<gene>
    <name evidence="5" type="ORF">PLOB_00016156</name>
</gene>
<keyword evidence="6" id="KW-1185">Reference proteome</keyword>
<dbReference type="InterPro" id="IPR001759">
    <property type="entry name" value="PTX_dom"/>
</dbReference>
<protein>
    <recommendedName>
        <fullName evidence="4">Pentraxin (PTX) domain-containing protein</fullName>
    </recommendedName>
</protein>
<sequence>MVYGKLYEETGKEFMKSHSFVGEMAGINVWNRSLSEQEISEMSKSCSVGKGNVISMDKLKIRQAIERLEAERTASRKKEDNQPKLTAFYMSSTTSNSKNLDSDTDSESTSTSSTNNDSDKKDKEKEKIGDRPAKLIGKKSDGELNREIKSHSLLKEQHEIEAGVREREKLTATKEKMSGGKKVIVLVIRITVSMLMLTGGFVKDYAPSGNF</sequence>
<dbReference type="Gene3D" id="2.60.120.200">
    <property type="match status" value="1"/>
</dbReference>
<organism evidence="5 6">
    <name type="scientific">Porites lobata</name>
    <dbReference type="NCBI Taxonomy" id="104759"/>
    <lineage>
        <taxon>Eukaryota</taxon>
        <taxon>Metazoa</taxon>
        <taxon>Cnidaria</taxon>
        <taxon>Anthozoa</taxon>
        <taxon>Hexacorallia</taxon>
        <taxon>Scleractinia</taxon>
        <taxon>Fungiina</taxon>
        <taxon>Poritidae</taxon>
        <taxon>Porites</taxon>
    </lineage>
</organism>
<dbReference type="Pfam" id="PF00354">
    <property type="entry name" value="Pentaxin"/>
    <property type="match status" value="1"/>
</dbReference>
<evidence type="ECO:0000313" key="6">
    <source>
        <dbReference type="Proteomes" id="UP001159405"/>
    </source>
</evidence>
<dbReference type="SUPFAM" id="SSF49899">
    <property type="entry name" value="Concanavalin A-like lectins/glucanases"/>
    <property type="match status" value="1"/>
</dbReference>
<feature type="compositionally biased region" description="Low complexity" evidence="2">
    <location>
        <begin position="107"/>
        <end position="116"/>
    </location>
</feature>
<accession>A0ABN8MQX4</accession>
<comment type="caution">
    <text evidence="1">Lacks conserved residue(s) required for the propagation of feature annotation.</text>
</comment>
<feature type="compositionally biased region" description="Basic and acidic residues" evidence="2">
    <location>
        <begin position="117"/>
        <end position="142"/>
    </location>
</feature>
<dbReference type="Proteomes" id="UP001159405">
    <property type="component" value="Unassembled WGS sequence"/>
</dbReference>
<proteinExistence type="predicted"/>
<comment type="caution">
    <text evidence="5">The sequence shown here is derived from an EMBL/GenBank/DDBJ whole genome shotgun (WGS) entry which is preliminary data.</text>
</comment>
<name>A0ABN8MQX4_9CNID</name>
<feature type="region of interest" description="Disordered" evidence="2">
    <location>
        <begin position="91"/>
        <end position="142"/>
    </location>
</feature>
<evidence type="ECO:0000256" key="3">
    <source>
        <dbReference type="SAM" id="Phobius"/>
    </source>
</evidence>
<dbReference type="InterPro" id="IPR013320">
    <property type="entry name" value="ConA-like_dom_sf"/>
</dbReference>
<evidence type="ECO:0000256" key="2">
    <source>
        <dbReference type="SAM" id="MobiDB-lite"/>
    </source>
</evidence>
<evidence type="ECO:0000313" key="5">
    <source>
        <dbReference type="EMBL" id="CAH3033910.1"/>
    </source>
</evidence>
<keyword evidence="3" id="KW-1133">Transmembrane helix</keyword>
<reference evidence="5 6" key="1">
    <citation type="submission" date="2022-05" db="EMBL/GenBank/DDBJ databases">
        <authorList>
            <consortium name="Genoscope - CEA"/>
            <person name="William W."/>
        </authorList>
    </citation>
    <scope>NUCLEOTIDE SEQUENCE [LARGE SCALE GENOMIC DNA]</scope>
</reference>
<keyword evidence="3" id="KW-0472">Membrane</keyword>
<evidence type="ECO:0000259" key="4">
    <source>
        <dbReference type="PROSITE" id="PS51828"/>
    </source>
</evidence>
<evidence type="ECO:0000256" key="1">
    <source>
        <dbReference type="PROSITE-ProRule" id="PRU01172"/>
    </source>
</evidence>
<dbReference type="EMBL" id="CALNXK010000002">
    <property type="protein sequence ID" value="CAH3033910.1"/>
    <property type="molecule type" value="Genomic_DNA"/>
</dbReference>
<keyword evidence="3" id="KW-0812">Transmembrane</keyword>